<dbReference type="GO" id="GO:0004590">
    <property type="term" value="F:orotidine-5'-phosphate decarboxylase activity"/>
    <property type="evidence" value="ECO:0007669"/>
    <property type="project" value="InterPro"/>
</dbReference>
<dbReference type="AlphaFoldDB" id="A0A6N4THI8"/>
<dbReference type="GO" id="GO:0043801">
    <property type="term" value="F:hexulose-6-phosphate synthase activity"/>
    <property type="evidence" value="ECO:0007669"/>
    <property type="project" value="UniProtKB-EC"/>
</dbReference>
<proteinExistence type="inferred from homology"/>
<evidence type="ECO:0000313" key="8">
    <source>
        <dbReference type="EMBL" id="BBK21562.1"/>
    </source>
</evidence>
<dbReference type="FunFam" id="3.20.20.70:FF:000022">
    <property type="entry name" value="3-keto-L-gulonate-6-phosphate decarboxylase UlaD"/>
    <property type="match status" value="1"/>
</dbReference>
<organism evidence="8 9">
    <name type="scientific">Amedibacterium intestinale</name>
    <dbReference type="NCBI Taxonomy" id="2583452"/>
    <lineage>
        <taxon>Bacteria</taxon>
        <taxon>Bacillati</taxon>
        <taxon>Bacillota</taxon>
        <taxon>Erysipelotrichia</taxon>
        <taxon>Erysipelotrichales</taxon>
        <taxon>Erysipelotrichaceae</taxon>
        <taxon>Amedibacterium</taxon>
    </lineage>
</organism>
<evidence type="ECO:0000256" key="6">
    <source>
        <dbReference type="ARBA" id="ARBA00023277"/>
    </source>
</evidence>
<keyword evidence="6" id="KW-0119">Carbohydrate metabolism</keyword>
<dbReference type="UniPathway" id="UPA00294">
    <property type="reaction ID" value="UER00434"/>
</dbReference>
<evidence type="ECO:0000259" key="7">
    <source>
        <dbReference type="SMART" id="SM00934"/>
    </source>
</evidence>
<dbReference type="GO" id="GO:0006207">
    <property type="term" value="P:'de novo' pyrimidine nucleobase biosynthetic process"/>
    <property type="evidence" value="ECO:0007669"/>
    <property type="project" value="InterPro"/>
</dbReference>
<dbReference type="CDD" id="cd04726">
    <property type="entry name" value="KGPDC_HPS"/>
    <property type="match status" value="1"/>
</dbReference>
<gene>
    <name evidence="8" type="primary">hxlA</name>
    <name evidence="8" type="ORF">Aargi30884_04650</name>
</gene>
<feature type="domain" description="Orotidine 5'-phosphate decarboxylase" evidence="7">
    <location>
        <begin position="2"/>
        <end position="203"/>
    </location>
</feature>
<name>A0A6N4THI8_9FIRM</name>
<reference evidence="9" key="1">
    <citation type="submission" date="2019-05" db="EMBL/GenBank/DDBJ databases">
        <title>Complete genome sequencing of Absiella argi strain JCM 30884.</title>
        <authorList>
            <person name="Sakamoto M."/>
            <person name="Murakami T."/>
            <person name="Mori H."/>
        </authorList>
    </citation>
    <scope>NUCLEOTIDE SEQUENCE [LARGE SCALE GENOMIC DNA]</scope>
    <source>
        <strain evidence="9">JCM 30884</strain>
    </source>
</reference>
<dbReference type="InterPro" id="IPR017553">
    <property type="entry name" value="3-hexulose-6-phosphate_synth"/>
</dbReference>
<sequence length="208" mass="22419">MKLQIALDTLSLEECIILLEQTKGNVDIAEVGTPFIIEEGMRPVRELKKRFPEIEILADTKIMDAGELEASSAFKAGADIVTVLGVSNDETILGAIKAAKQHGGKIMIDMIAVKNLVERAKEIDAMGVDYICVHTAFDVQKSGKDPLDELKMINKVICNAKSAVAGGVKLSTIDEIVEEGAEIIVVGGAICNAENKSETAKEMKKHLQ</sequence>
<dbReference type="Gene3D" id="3.20.20.70">
    <property type="entry name" value="Aldolase class I"/>
    <property type="match status" value="1"/>
</dbReference>
<comment type="pathway">
    <text evidence="2">One-carbon metabolism; formaldehyde assimilation via RuMP pathway; D-fructose 6-phosphate from D-ribulose 5-phosphate and formaldehyde: step 1/2.</text>
</comment>
<evidence type="ECO:0000256" key="5">
    <source>
        <dbReference type="ARBA" id="ARBA00023239"/>
    </source>
</evidence>
<evidence type="ECO:0000256" key="2">
    <source>
        <dbReference type="ARBA" id="ARBA00005014"/>
    </source>
</evidence>
<evidence type="ECO:0000313" key="9">
    <source>
        <dbReference type="Proteomes" id="UP000464754"/>
    </source>
</evidence>
<dbReference type="GO" id="GO:0033982">
    <property type="term" value="F:3-dehydro-L-gulonate-6-phosphate decarboxylase activity"/>
    <property type="evidence" value="ECO:0007669"/>
    <property type="project" value="TreeGrafter"/>
</dbReference>
<dbReference type="NCBIfam" id="TIGR03128">
    <property type="entry name" value="RuMP_HxlA"/>
    <property type="match status" value="1"/>
</dbReference>
<comment type="catalytic activity">
    <reaction evidence="1">
        <text>D-ribulose 5-phosphate + formaldehyde = D-arabino-hex-3-ulose 6-phosphate</text>
        <dbReference type="Rhea" id="RHEA:25201"/>
        <dbReference type="ChEBI" id="CHEBI:16842"/>
        <dbReference type="ChEBI" id="CHEBI:58121"/>
        <dbReference type="ChEBI" id="CHEBI:58542"/>
        <dbReference type="EC" id="4.1.2.43"/>
    </reaction>
</comment>
<accession>A0A6N4THI8</accession>
<dbReference type="Pfam" id="PF00215">
    <property type="entry name" value="OMPdecase"/>
    <property type="match status" value="1"/>
</dbReference>
<protein>
    <recommendedName>
        <fullName evidence="4">3-hexulose-6-phosphate synthase</fullName>
        <ecNumber evidence="4">4.1.2.43</ecNumber>
    </recommendedName>
</protein>
<dbReference type="InterPro" id="IPR001754">
    <property type="entry name" value="OMPdeCOase_dom"/>
</dbReference>
<keyword evidence="9" id="KW-1185">Reference proteome</keyword>
<dbReference type="SMART" id="SM00934">
    <property type="entry name" value="OMPdecase"/>
    <property type="match status" value="1"/>
</dbReference>
<evidence type="ECO:0000256" key="3">
    <source>
        <dbReference type="ARBA" id="ARBA00006350"/>
    </source>
</evidence>
<dbReference type="InterPro" id="IPR011060">
    <property type="entry name" value="RibuloseP-bd_barrel"/>
</dbReference>
<dbReference type="SUPFAM" id="SSF51366">
    <property type="entry name" value="Ribulose-phoshate binding barrel"/>
    <property type="match status" value="1"/>
</dbReference>
<dbReference type="Proteomes" id="UP000464754">
    <property type="component" value="Chromosome"/>
</dbReference>
<dbReference type="EC" id="4.1.2.43" evidence="4"/>
<evidence type="ECO:0000256" key="1">
    <source>
        <dbReference type="ARBA" id="ARBA00000718"/>
    </source>
</evidence>
<dbReference type="InterPro" id="IPR041710">
    <property type="entry name" value="HPS/KGPDC"/>
</dbReference>
<comment type="similarity">
    <text evidence="3">Belongs to the HPS/KGPDC family. HPS subfamily.</text>
</comment>
<keyword evidence="5" id="KW-0456">Lyase</keyword>
<dbReference type="RefSeq" id="WP_118277186.1">
    <property type="nucleotide sequence ID" value="NZ_AP019695.1"/>
</dbReference>
<dbReference type="InterPro" id="IPR013785">
    <property type="entry name" value="Aldolase_TIM"/>
</dbReference>
<dbReference type="GO" id="GO:0019854">
    <property type="term" value="P:L-ascorbic acid catabolic process"/>
    <property type="evidence" value="ECO:0007669"/>
    <property type="project" value="TreeGrafter"/>
</dbReference>
<dbReference type="PANTHER" id="PTHR35039">
    <property type="entry name" value="3-KETO-L-GULONATE-6-PHOSPHATE DECARBOXYLASE SGBH-RELATED"/>
    <property type="match status" value="1"/>
</dbReference>
<evidence type="ECO:0000256" key="4">
    <source>
        <dbReference type="ARBA" id="ARBA00012890"/>
    </source>
</evidence>
<dbReference type="KEGG" id="aarg:Aargi30884_04650"/>
<dbReference type="PANTHER" id="PTHR35039:SF3">
    <property type="entry name" value="3-KETO-L-GULONATE-6-PHOSPHATE DECARBOXYLASE SGBH-RELATED"/>
    <property type="match status" value="1"/>
</dbReference>
<dbReference type="GO" id="GO:0019647">
    <property type="term" value="P:formaldehyde assimilation via ribulose monophosphate cycle"/>
    <property type="evidence" value="ECO:0007669"/>
    <property type="project" value="UniProtKB-UniPathway"/>
</dbReference>
<dbReference type="EMBL" id="AP019695">
    <property type="protein sequence ID" value="BBK21562.1"/>
    <property type="molecule type" value="Genomic_DNA"/>
</dbReference>